<evidence type="ECO:0008006" key="4">
    <source>
        <dbReference type="Google" id="ProtNLM"/>
    </source>
</evidence>
<evidence type="ECO:0000313" key="3">
    <source>
        <dbReference type="Proteomes" id="UP001157418"/>
    </source>
</evidence>
<evidence type="ECO:0000256" key="1">
    <source>
        <dbReference type="SAM" id="MobiDB-lite"/>
    </source>
</evidence>
<proteinExistence type="predicted"/>
<feature type="region of interest" description="Disordered" evidence="1">
    <location>
        <begin position="1"/>
        <end position="92"/>
    </location>
</feature>
<gene>
    <name evidence="2" type="ORF">LVIROSA_LOCUS26602</name>
</gene>
<sequence length="92" mass="9925">MYVPPKEPVSKDMDTPAETEKDVNIFKQSNDPTPEQMDAPIARLQSTARKPPQAVPVISDSPSKSDNIDSDASLVPRCHTPEPDGGNVRGLA</sequence>
<dbReference type="AlphaFoldDB" id="A0AAU9NRH7"/>
<evidence type="ECO:0000313" key="2">
    <source>
        <dbReference type="EMBL" id="CAH1440468.1"/>
    </source>
</evidence>
<name>A0AAU9NRH7_9ASTR</name>
<comment type="caution">
    <text evidence="2">The sequence shown here is derived from an EMBL/GenBank/DDBJ whole genome shotgun (WGS) entry which is preliminary data.</text>
</comment>
<accession>A0AAU9NRH7</accession>
<feature type="compositionally biased region" description="Basic and acidic residues" evidence="1">
    <location>
        <begin position="8"/>
        <end position="24"/>
    </location>
</feature>
<reference evidence="2 3" key="1">
    <citation type="submission" date="2022-01" db="EMBL/GenBank/DDBJ databases">
        <authorList>
            <person name="Xiong W."/>
            <person name="Schranz E."/>
        </authorList>
    </citation>
    <scope>NUCLEOTIDE SEQUENCE [LARGE SCALE GENOMIC DNA]</scope>
</reference>
<protein>
    <recommendedName>
        <fullName evidence="4">Peroxin-14</fullName>
    </recommendedName>
</protein>
<organism evidence="2 3">
    <name type="scientific">Lactuca virosa</name>
    <dbReference type="NCBI Taxonomy" id="75947"/>
    <lineage>
        <taxon>Eukaryota</taxon>
        <taxon>Viridiplantae</taxon>
        <taxon>Streptophyta</taxon>
        <taxon>Embryophyta</taxon>
        <taxon>Tracheophyta</taxon>
        <taxon>Spermatophyta</taxon>
        <taxon>Magnoliopsida</taxon>
        <taxon>eudicotyledons</taxon>
        <taxon>Gunneridae</taxon>
        <taxon>Pentapetalae</taxon>
        <taxon>asterids</taxon>
        <taxon>campanulids</taxon>
        <taxon>Asterales</taxon>
        <taxon>Asteraceae</taxon>
        <taxon>Cichorioideae</taxon>
        <taxon>Cichorieae</taxon>
        <taxon>Lactucinae</taxon>
        <taxon>Lactuca</taxon>
    </lineage>
</organism>
<dbReference type="Proteomes" id="UP001157418">
    <property type="component" value="Unassembled WGS sequence"/>
</dbReference>
<dbReference type="EMBL" id="CAKMRJ010005412">
    <property type="protein sequence ID" value="CAH1440468.1"/>
    <property type="molecule type" value="Genomic_DNA"/>
</dbReference>
<keyword evidence="3" id="KW-1185">Reference proteome</keyword>